<protein>
    <submittedName>
        <fullName evidence="5">Multidrug ABC transporter ATP-binding protein</fullName>
    </submittedName>
</protein>
<dbReference type="GO" id="GO:0016887">
    <property type="term" value="F:ATP hydrolysis activity"/>
    <property type="evidence" value="ECO:0007669"/>
    <property type="project" value="InterPro"/>
</dbReference>
<dbReference type="RefSeq" id="WP_067976248.1">
    <property type="nucleotide sequence ID" value="NZ_CAJHKN010000001.1"/>
</dbReference>
<dbReference type="Gene3D" id="3.40.50.300">
    <property type="entry name" value="P-loop containing nucleotide triphosphate hydrolases"/>
    <property type="match status" value="2"/>
</dbReference>
<dbReference type="Pfam" id="PF12848">
    <property type="entry name" value="ABC_tran_Xtn"/>
    <property type="match status" value="1"/>
</dbReference>
<evidence type="ECO:0000313" key="5">
    <source>
        <dbReference type="EMBL" id="AMB94805.1"/>
    </source>
</evidence>
<keyword evidence="1" id="KW-0547">Nucleotide-binding</keyword>
<proteinExistence type="predicted"/>
<keyword evidence="2 5" id="KW-0067">ATP-binding</keyword>
<name>A0A0X8FCG8_9LACT</name>
<dbReference type="InterPro" id="IPR027417">
    <property type="entry name" value="P-loop_NTPase"/>
</dbReference>
<accession>A0A0X8FCG8</accession>
<dbReference type="GO" id="GO:0003677">
    <property type="term" value="F:DNA binding"/>
    <property type="evidence" value="ECO:0007669"/>
    <property type="project" value="InterPro"/>
</dbReference>
<dbReference type="KEGG" id="asan:AWM72_08565"/>
<reference evidence="6" key="2">
    <citation type="submission" date="2016-01" db="EMBL/GenBank/DDBJ databases">
        <title>Six Aerococcus type strain genome sequencing and assembly using PacBio and Illumina Hiseq.</title>
        <authorList>
            <person name="Carkaci D."/>
            <person name="Dargis R."/>
            <person name="Nielsen X.C."/>
            <person name="Skovgaard O."/>
            <person name="Fuursted K."/>
            <person name="Christensen J.J."/>
        </authorList>
    </citation>
    <scope>NUCLEOTIDE SEQUENCE [LARGE SCALE GENOMIC DNA]</scope>
    <source>
        <strain evidence="6">CCUG43001</strain>
    </source>
</reference>
<organism evidence="5 6">
    <name type="scientific">Aerococcus sanguinicola</name>
    <dbReference type="NCBI Taxonomy" id="119206"/>
    <lineage>
        <taxon>Bacteria</taxon>
        <taxon>Bacillati</taxon>
        <taxon>Bacillota</taxon>
        <taxon>Bacilli</taxon>
        <taxon>Lactobacillales</taxon>
        <taxon>Aerococcaceae</taxon>
        <taxon>Aerococcus</taxon>
    </lineage>
</organism>
<dbReference type="Pfam" id="PF16326">
    <property type="entry name" value="ABC_tran_CTD"/>
    <property type="match status" value="1"/>
</dbReference>
<dbReference type="InterPro" id="IPR017871">
    <property type="entry name" value="ABC_transporter-like_CS"/>
</dbReference>
<dbReference type="Gene3D" id="1.10.287.380">
    <property type="entry name" value="Valyl-tRNA synthetase, C-terminal domain"/>
    <property type="match status" value="1"/>
</dbReference>
<keyword evidence="6" id="KW-1185">Reference proteome</keyword>
<dbReference type="FunFam" id="3.40.50.300:FF:000011">
    <property type="entry name" value="Putative ABC transporter ATP-binding component"/>
    <property type="match status" value="1"/>
</dbReference>
<dbReference type="PROSITE" id="PS50893">
    <property type="entry name" value="ABC_TRANSPORTER_2"/>
    <property type="match status" value="2"/>
</dbReference>
<feature type="domain" description="ABC transporter" evidence="4">
    <location>
        <begin position="321"/>
        <end position="543"/>
    </location>
</feature>
<dbReference type="CDD" id="cd03221">
    <property type="entry name" value="ABCF_EF-3"/>
    <property type="match status" value="2"/>
</dbReference>
<sequence>MKDFKALNWYKTYGEKPLLTDVSFLIRGGDHVGLIGTNGSGKSTLMRILAGVDSLDSGEMEHPKDFKVTMVSQEENFDEDLTIFEAVYDSESHLVQIVARYQEAAHRLAQSPQDKDLQAAFSQAEEAMNAEDGWQLDTTIHTVLNQLGFTDSSLTIRQLSGGQRKRIGLAKALIEEPDLFLLDEPTNHLDFEMVAWLEKYLANYKGSVLLITHDRYFLDRVVGRIFALDHGNLREYEGNYQAYLEKKAIEDEQERETARKQKQLYKKELAWMRTGAKARTTKQQARINRFEDLEGQVKGQRGPDQKLSIDFDQERLGKKVIECQDLTVGYESEAPLVKNLDLLVQNRDRIGIIGENGAGKTSLMNTIAGLLPPLSGQVVIGETVKIGYFQQVPVDLPEDKRVISYIQEEAEDYVYRDGKTLSASQMLETFLFDRSMHGVKISSLSGGEKKRLYLLRILMARPNVLFLDEPTNDLDIQTLTILEDYLEDFPGAVLTVSHDRYFLDKVVDKLLAIDDHHEVDIFFGSYSDYQEELKAADKAKAEAQAKKTPKEPAEAQKQKDPDRKNRMTYQEKKDWEQIETVISQLEDKLQSIDEEMLANGADYGKLADLQKEKETTEAELLDQMTYWDYLSEKTY</sequence>
<evidence type="ECO:0000313" key="6">
    <source>
        <dbReference type="Proteomes" id="UP000069912"/>
    </source>
</evidence>
<reference evidence="5 6" key="1">
    <citation type="journal article" date="2016" name="Genome Announc.">
        <title>Complete Genome Sequences of Aerococcus christensenii CCUG 28831T, Aerococcus sanguinicola CCUG 43001T, Aerococcus urinae CCUG 36881T, Aerococcus urinaeequi CCUG 28094T, Aerococcus urinaehominis CCUG 42038 BT, and Aerococcus viridans CCUG 4311T.</title>
        <authorList>
            <person name="Carkaci D."/>
            <person name="Dargis R."/>
            <person name="Nielsen X.C."/>
            <person name="Skovgaard O."/>
            <person name="Fuursted K."/>
            <person name="Christensen J.J."/>
        </authorList>
    </citation>
    <scope>NUCLEOTIDE SEQUENCE [LARGE SCALE GENOMIC DNA]</scope>
    <source>
        <strain evidence="5 6">CCUG43001</strain>
    </source>
</reference>
<feature type="region of interest" description="Disordered" evidence="3">
    <location>
        <begin position="540"/>
        <end position="568"/>
    </location>
</feature>
<dbReference type="InterPro" id="IPR032524">
    <property type="entry name" value="ABC_tran_C"/>
</dbReference>
<dbReference type="SMART" id="SM00382">
    <property type="entry name" value="AAA"/>
    <property type="match status" value="2"/>
</dbReference>
<dbReference type="PROSITE" id="PS00211">
    <property type="entry name" value="ABC_TRANSPORTER_1"/>
    <property type="match status" value="1"/>
</dbReference>
<dbReference type="SUPFAM" id="SSF52540">
    <property type="entry name" value="P-loop containing nucleoside triphosphate hydrolases"/>
    <property type="match status" value="2"/>
</dbReference>
<dbReference type="GO" id="GO:0005524">
    <property type="term" value="F:ATP binding"/>
    <property type="evidence" value="ECO:0007669"/>
    <property type="project" value="UniProtKB-KW"/>
</dbReference>
<dbReference type="InterPro" id="IPR037118">
    <property type="entry name" value="Val-tRNA_synth_C_sf"/>
</dbReference>
<dbReference type="AlphaFoldDB" id="A0A0X8FCG8"/>
<dbReference type="InterPro" id="IPR003593">
    <property type="entry name" value="AAA+_ATPase"/>
</dbReference>
<dbReference type="Proteomes" id="UP000069912">
    <property type="component" value="Chromosome"/>
</dbReference>
<dbReference type="InterPro" id="IPR032781">
    <property type="entry name" value="ABC_tran_Xtn"/>
</dbReference>
<evidence type="ECO:0000256" key="2">
    <source>
        <dbReference type="ARBA" id="ARBA00022840"/>
    </source>
</evidence>
<feature type="domain" description="ABC transporter" evidence="4">
    <location>
        <begin position="4"/>
        <end position="255"/>
    </location>
</feature>
<dbReference type="PANTHER" id="PTHR42855">
    <property type="entry name" value="ABC TRANSPORTER ATP-BINDING SUBUNIT"/>
    <property type="match status" value="1"/>
</dbReference>
<evidence type="ECO:0000256" key="1">
    <source>
        <dbReference type="ARBA" id="ARBA00022741"/>
    </source>
</evidence>
<dbReference type="GeneID" id="92904120"/>
<dbReference type="PANTHER" id="PTHR42855:SF1">
    <property type="entry name" value="ABC TRANSPORTER DOMAIN-CONTAINING PROTEIN"/>
    <property type="match status" value="1"/>
</dbReference>
<gene>
    <name evidence="5" type="ORF">AWM72_08565</name>
</gene>
<evidence type="ECO:0000256" key="3">
    <source>
        <dbReference type="SAM" id="MobiDB-lite"/>
    </source>
</evidence>
<dbReference type="EMBL" id="CP014160">
    <property type="protein sequence ID" value="AMB94805.1"/>
    <property type="molecule type" value="Genomic_DNA"/>
</dbReference>
<dbReference type="Pfam" id="PF00005">
    <property type="entry name" value="ABC_tran"/>
    <property type="match status" value="2"/>
</dbReference>
<dbReference type="InterPro" id="IPR003439">
    <property type="entry name" value="ABC_transporter-like_ATP-bd"/>
</dbReference>
<evidence type="ECO:0000259" key="4">
    <source>
        <dbReference type="PROSITE" id="PS50893"/>
    </source>
</evidence>
<dbReference type="InterPro" id="IPR051309">
    <property type="entry name" value="ABCF_ATPase"/>
</dbReference>